<name>A0A9N9EFJ4_9GLOM</name>
<evidence type="ECO:0000313" key="2">
    <source>
        <dbReference type="Proteomes" id="UP000789572"/>
    </source>
</evidence>
<comment type="caution">
    <text evidence="1">The sequence shown here is derived from an EMBL/GenBank/DDBJ whole genome shotgun (WGS) entry which is preliminary data.</text>
</comment>
<evidence type="ECO:0000313" key="1">
    <source>
        <dbReference type="EMBL" id="CAG8675169.1"/>
    </source>
</evidence>
<organism evidence="1 2">
    <name type="scientific">Paraglomus occultum</name>
    <dbReference type="NCBI Taxonomy" id="144539"/>
    <lineage>
        <taxon>Eukaryota</taxon>
        <taxon>Fungi</taxon>
        <taxon>Fungi incertae sedis</taxon>
        <taxon>Mucoromycota</taxon>
        <taxon>Glomeromycotina</taxon>
        <taxon>Glomeromycetes</taxon>
        <taxon>Paraglomerales</taxon>
        <taxon>Paraglomeraceae</taxon>
        <taxon>Paraglomus</taxon>
    </lineage>
</organism>
<sequence>PKNLQELIEDFEIKDEEIEEFKKWIKEIPYNYPFYPHGLKYNGELLLYLLIHGFEKFFKEFFRNYTESNPDKFTMKQILQNKNDEIWFQEDKNKNEYEISKDLRVYLDDTNFKEINKLDSKE</sequence>
<dbReference type="AlphaFoldDB" id="A0A9N9EFJ4"/>
<reference evidence="1" key="1">
    <citation type="submission" date="2021-06" db="EMBL/GenBank/DDBJ databases">
        <authorList>
            <person name="Kallberg Y."/>
            <person name="Tangrot J."/>
            <person name="Rosling A."/>
        </authorList>
    </citation>
    <scope>NUCLEOTIDE SEQUENCE</scope>
    <source>
        <strain evidence="1">IA702</strain>
    </source>
</reference>
<dbReference type="Proteomes" id="UP000789572">
    <property type="component" value="Unassembled WGS sequence"/>
</dbReference>
<protein>
    <submittedName>
        <fullName evidence="1">3044_t:CDS:1</fullName>
    </submittedName>
</protein>
<dbReference type="EMBL" id="CAJVPJ010007370">
    <property type="protein sequence ID" value="CAG8675169.1"/>
    <property type="molecule type" value="Genomic_DNA"/>
</dbReference>
<accession>A0A9N9EFJ4</accession>
<feature type="non-terminal residue" evidence="1">
    <location>
        <position position="1"/>
    </location>
</feature>
<gene>
    <name evidence="1" type="ORF">POCULU_LOCUS11192</name>
</gene>
<feature type="non-terminal residue" evidence="1">
    <location>
        <position position="122"/>
    </location>
</feature>
<keyword evidence="2" id="KW-1185">Reference proteome</keyword>
<proteinExistence type="predicted"/>